<keyword evidence="2" id="KW-1185">Reference proteome</keyword>
<dbReference type="AlphaFoldDB" id="A0A4P9W1W4"/>
<name>A0A4P9W1W4_9FUNG</name>
<accession>A0A4P9W1W4</accession>
<organism evidence="1 2">
    <name type="scientific">Blyttiomyces helicus</name>
    <dbReference type="NCBI Taxonomy" id="388810"/>
    <lineage>
        <taxon>Eukaryota</taxon>
        <taxon>Fungi</taxon>
        <taxon>Fungi incertae sedis</taxon>
        <taxon>Chytridiomycota</taxon>
        <taxon>Chytridiomycota incertae sedis</taxon>
        <taxon>Chytridiomycetes</taxon>
        <taxon>Chytridiomycetes incertae sedis</taxon>
        <taxon>Blyttiomyces</taxon>
    </lineage>
</organism>
<evidence type="ECO:0000313" key="1">
    <source>
        <dbReference type="EMBL" id="RKO85682.1"/>
    </source>
</evidence>
<reference evidence="2" key="1">
    <citation type="journal article" date="2018" name="Nat. Microbiol.">
        <title>Leveraging single-cell genomics to expand the fungal tree of life.</title>
        <authorList>
            <person name="Ahrendt S.R."/>
            <person name="Quandt C.A."/>
            <person name="Ciobanu D."/>
            <person name="Clum A."/>
            <person name="Salamov A."/>
            <person name="Andreopoulos B."/>
            <person name="Cheng J.F."/>
            <person name="Woyke T."/>
            <person name="Pelin A."/>
            <person name="Henrissat B."/>
            <person name="Reynolds N.K."/>
            <person name="Benny G.L."/>
            <person name="Smith M.E."/>
            <person name="James T.Y."/>
            <person name="Grigoriev I.V."/>
        </authorList>
    </citation>
    <scope>NUCLEOTIDE SEQUENCE [LARGE SCALE GENOMIC DNA]</scope>
</reference>
<protein>
    <submittedName>
        <fullName evidence="1">Uncharacterized protein</fullName>
    </submittedName>
</protein>
<sequence length="200" mass="21416">MTGKDSQNSDRSLWLGVADLAEQVMPLLEVKGAGSGFLCGIVALAGGAEVAGNSGVALIKHDQEAKRREMNSVHHFKTEKQGVSKLHHHDVGIVARKGDSSQLVSQPKANAFRGSCVDEQPLQRALADLDGSKDQAGQDQCRAKNAGTAKIEELVKTEEFSHLVELLFLSRLLVARPEDSGAEKRPHLLRVGGLCGSHLP</sequence>
<dbReference type="Proteomes" id="UP000269721">
    <property type="component" value="Unassembled WGS sequence"/>
</dbReference>
<dbReference type="EMBL" id="KZ998849">
    <property type="protein sequence ID" value="RKO85682.1"/>
    <property type="molecule type" value="Genomic_DNA"/>
</dbReference>
<evidence type="ECO:0000313" key="2">
    <source>
        <dbReference type="Proteomes" id="UP000269721"/>
    </source>
</evidence>
<proteinExistence type="predicted"/>
<gene>
    <name evidence="1" type="ORF">BDK51DRAFT_34475</name>
</gene>